<evidence type="ECO:0000313" key="2">
    <source>
        <dbReference type="Proteomes" id="UP001165962"/>
    </source>
</evidence>
<reference evidence="1" key="1">
    <citation type="submission" date="2020-03" db="EMBL/GenBank/DDBJ databases">
        <title>Draft sequencing of Paenibacilllus sp. S3N08.</title>
        <authorList>
            <person name="Kim D.-U."/>
        </authorList>
    </citation>
    <scope>NUCLEOTIDE SEQUENCE</scope>
    <source>
        <strain evidence="1">S3N08</strain>
    </source>
</reference>
<dbReference type="EMBL" id="JAAOIW010000005">
    <property type="protein sequence ID" value="NHN31156.1"/>
    <property type="molecule type" value="Genomic_DNA"/>
</dbReference>
<comment type="caution">
    <text evidence="1">The sequence shown here is derived from an EMBL/GenBank/DDBJ whole genome shotgun (WGS) entry which is preliminary data.</text>
</comment>
<proteinExistence type="predicted"/>
<name>A0ABX0J711_9BACL</name>
<dbReference type="Proteomes" id="UP001165962">
    <property type="component" value="Unassembled WGS sequence"/>
</dbReference>
<protein>
    <recommendedName>
        <fullName evidence="3">Phage protein</fullName>
    </recommendedName>
</protein>
<sequence>MGESINNFIADHISDNDGEDVIAAVCEAVRNTFGVKCDYAYAGGFDSPGYAVSCYAIAFIELNGEIDIYTHEYVIC</sequence>
<evidence type="ECO:0000313" key="1">
    <source>
        <dbReference type="EMBL" id="NHN31156.1"/>
    </source>
</evidence>
<dbReference type="RefSeq" id="WP_166150934.1">
    <property type="nucleotide sequence ID" value="NZ_JAAOIW010000005.1"/>
</dbReference>
<accession>A0ABX0J711</accession>
<organism evidence="1 2">
    <name type="scientific">Paenibacillus agricola</name>
    <dbReference type="NCBI Taxonomy" id="2716264"/>
    <lineage>
        <taxon>Bacteria</taxon>
        <taxon>Bacillati</taxon>
        <taxon>Bacillota</taxon>
        <taxon>Bacilli</taxon>
        <taxon>Bacillales</taxon>
        <taxon>Paenibacillaceae</taxon>
        <taxon>Paenibacillus</taxon>
    </lineage>
</organism>
<keyword evidence="2" id="KW-1185">Reference proteome</keyword>
<evidence type="ECO:0008006" key="3">
    <source>
        <dbReference type="Google" id="ProtNLM"/>
    </source>
</evidence>
<gene>
    <name evidence="1" type="ORF">G9U52_15055</name>
</gene>